<reference evidence="2" key="1">
    <citation type="journal article" date="2019" name="Int. J. Syst. Evol. Microbiol.">
        <title>The Global Catalogue of Microorganisms (GCM) 10K type strain sequencing project: providing services to taxonomists for standard genome sequencing and annotation.</title>
        <authorList>
            <consortium name="The Broad Institute Genomics Platform"/>
            <consortium name="The Broad Institute Genome Sequencing Center for Infectious Disease"/>
            <person name="Wu L."/>
            <person name="Ma J."/>
        </authorList>
    </citation>
    <scope>NUCLEOTIDE SEQUENCE [LARGE SCALE GENOMIC DNA]</scope>
    <source>
        <strain evidence="2">JCM 31486</strain>
    </source>
</reference>
<feature type="non-terminal residue" evidence="1">
    <location>
        <position position="77"/>
    </location>
</feature>
<dbReference type="EMBL" id="JBHTIS010000944">
    <property type="protein sequence ID" value="MFD1047138.1"/>
    <property type="molecule type" value="Genomic_DNA"/>
</dbReference>
<organism evidence="1 2">
    <name type="scientific">Kibdelosporangium lantanae</name>
    <dbReference type="NCBI Taxonomy" id="1497396"/>
    <lineage>
        <taxon>Bacteria</taxon>
        <taxon>Bacillati</taxon>
        <taxon>Actinomycetota</taxon>
        <taxon>Actinomycetes</taxon>
        <taxon>Pseudonocardiales</taxon>
        <taxon>Pseudonocardiaceae</taxon>
        <taxon>Kibdelosporangium</taxon>
    </lineage>
</organism>
<gene>
    <name evidence="1" type="ORF">ACFQ1S_17085</name>
</gene>
<proteinExistence type="predicted"/>
<name>A0ABW3M9C7_9PSEU</name>
<accession>A0ABW3M9C7</accession>
<dbReference type="Proteomes" id="UP001597045">
    <property type="component" value="Unassembled WGS sequence"/>
</dbReference>
<sequence length="77" mass="7958">MNPPPDVNADVDVDVVASVNDNGCSRMATTFTSVSQSFVDASTRSAAGSPRRPCGTELLGLSDMDRLAVGPGRCGRT</sequence>
<protein>
    <submittedName>
        <fullName evidence="1">Uncharacterized protein</fullName>
    </submittedName>
</protein>
<comment type="caution">
    <text evidence="1">The sequence shown here is derived from an EMBL/GenBank/DDBJ whole genome shotgun (WGS) entry which is preliminary data.</text>
</comment>
<evidence type="ECO:0000313" key="1">
    <source>
        <dbReference type="EMBL" id="MFD1047138.1"/>
    </source>
</evidence>
<keyword evidence="2" id="KW-1185">Reference proteome</keyword>
<evidence type="ECO:0000313" key="2">
    <source>
        <dbReference type="Proteomes" id="UP001597045"/>
    </source>
</evidence>